<dbReference type="PANTHER" id="PTHR30298:SF0">
    <property type="entry name" value="PROTEIN YBFL-RELATED"/>
    <property type="match status" value="1"/>
</dbReference>
<protein>
    <submittedName>
        <fullName evidence="2">ISAs1 family transposase</fullName>
    </submittedName>
</protein>
<evidence type="ECO:0000259" key="1">
    <source>
        <dbReference type="Pfam" id="PF01609"/>
    </source>
</evidence>
<reference evidence="2" key="1">
    <citation type="journal article" date="2021" name="Microorganisms">
        <title>Acidisoma silvae sp. nov. and Acidisomacellulosilytica sp. nov., Two Acidophilic Bacteria Isolated from Decaying Wood, Hydrolyzing Cellulose and Producing Poly-3-hydroxybutyrate.</title>
        <authorList>
            <person name="Mieszkin S."/>
            <person name="Pouder E."/>
            <person name="Uroz S."/>
            <person name="Simon-Colin C."/>
            <person name="Alain K."/>
        </authorList>
    </citation>
    <scope>NUCLEOTIDE SEQUENCE</scope>
    <source>
        <strain evidence="2">HW T2.11</strain>
    </source>
</reference>
<organism evidence="2 3">
    <name type="scientific">Acidisoma silvae</name>
    <dbReference type="NCBI Taxonomy" id="2802396"/>
    <lineage>
        <taxon>Bacteria</taxon>
        <taxon>Pseudomonadati</taxon>
        <taxon>Pseudomonadota</taxon>
        <taxon>Alphaproteobacteria</taxon>
        <taxon>Acetobacterales</taxon>
        <taxon>Acidocellaceae</taxon>
        <taxon>Acidisoma</taxon>
    </lineage>
</organism>
<dbReference type="AlphaFoldDB" id="A0A963YV99"/>
<dbReference type="PANTHER" id="PTHR30298">
    <property type="entry name" value="H REPEAT-ASSOCIATED PREDICTED TRANSPOSASE"/>
    <property type="match status" value="1"/>
</dbReference>
<dbReference type="Proteomes" id="UP000708298">
    <property type="component" value="Unassembled WGS sequence"/>
</dbReference>
<keyword evidence="3" id="KW-1185">Reference proteome</keyword>
<dbReference type="RefSeq" id="WP_264478987.1">
    <property type="nucleotide sequence ID" value="NZ_JAESVB010000013.1"/>
</dbReference>
<evidence type="ECO:0000313" key="2">
    <source>
        <dbReference type="EMBL" id="MCB8877404.1"/>
    </source>
</evidence>
<accession>A0A963YV99</accession>
<reference evidence="2" key="2">
    <citation type="submission" date="2021-01" db="EMBL/GenBank/DDBJ databases">
        <authorList>
            <person name="Mieszkin S."/>
            <person name="Pouder E."/>
            <person name="Alain K."/>
        </authorList>
    </citation>
    <scope>NUCLEOTIDE SEQUENCE</scope>
    <source>
        <strain evidence="2">HW T2.11</strain>
    </source>
</reference>
<comment type="caution">
    <text evidence="2">The sequence shown here is derived from an EMBL/GenBank/DDBJ whole genome shotgun (WGS) entry which is preliminary data.</text>
</comment>
<dbReference type="InterPro" id="IPR051698">
    <property type="entry name" value="Transposase_11-like"/>
</dbReference>
<sequence length="172" mass="18888">MSKKLFECAAEAKVTLIVQVKDNQRTLLQNCRDIASASKPLTVDQSRTRGRNRDERRTVSVFDLVNDLAGTPWQFYVTTVIQVEREVFTRSAATGLLGRTTESAFFICNAPTDAKRAAAAIRAHWGIENTSHYTRDVTLGEDSSRIRAPNLACSPACAASRSTSTKPTAPEP</sequence>
<dbReference type="InterPro" id="IPR047647">
    <property type="entry name" value="ISAs1_transpos"/>
</dbReference>
<dbReference type="GO" id="GO:0004803">
    <property type="term" value="F:transposase activity"/>
    <property type="evidence" value="ECO:0007669"/>
    <property type="project" value="InterPro"/>
</dbReference>
<dbReference type="EMBL" id="JAESVB010000013">
    <property type="protein sequence ID" value="MCB8877404.1"/>
    <property type="molecule type" value="Genomic_DNA"/>
</dbReference>
<dbReference type="InterPro" id="IPR002559">
    <property type="entry name" value="Transposase_11"/>
</dbReference>
<dbReference type="GO" id="GO:0003677">
    <property type="term" value="F:DNA binding"/>
    <property type="evidence" value="ECO:0007669"/>
    <property type="project" value="InterPro"/>
</dbReference>
<gene>
    <name evidence="2" type="ORF">ASILVAE211_19580</name>
</gene>
<name>A0A963YV99_9PROT</name>
<dbReference type="NCBIfam" id="NF033564">
    <property type="entry name" value="transpos_ISAs1"/>
    <property type="match status" value="1"/>
</dbReference>
<dbReference type="GO" id="GO:0006313">
    <property type="term" value="P:DNA transposition"/>
    <property type="evidence" value="ECO:0007669"/>
    <property type="project" value="InterPro"/>
</dbReference>
<dbReference type="Pfam" id="PF01609">
    <property type="entry name" value="DDE_Tnp_1"/>
    <property type="match status" value="1"/>
</dbReference>
<evidence type="ECO:0000313" key="3">
    <source>
        <dbReference type="Proteomes" id="UP000708298"/>
    </source>
</evidence>
<proteinExistence type="predicted"/>
<feature type="domain" description="Transposase IS4-like" evidence="1">
    <location>
        <begin position="3"/>
        <end position="150"/>
    </location>
</feature>